<sequence length="427" mass="48067">MANNTVGHNVVDNGERPSDDVLRESLLRYARLKLTISQKISNLAEEHHYHIKSTKLKALNKEFNIPTVRKSAPISVITTLVCDKLDDDVNQGNGPDAMKTFLALDGYQIPRDTIRQVMKDNAPGSSKMRYPGNKEKIVRKNLTAQGVYQELHCDGHEKLGSAALRMGPVGISVYGFREKAGGLVAHLVAVPDARQSVVIGHVYLDCVESTGVIPIQITVDKGSETGEMFAAQAALREIYTPDLNTVQWPVVVALKSVNNIPIENLWKWLLKTTGRNLRDIIEDDSHLRSFLSHHLNQINVFYSHLFHWLWSKIVQLKLDEFKLYWNYHTPRKNPKKALISGVAPIEIYRDPAKYGLARLSTPVEQESIDALRGNLEYTREEALQWVPDNFDVAATEAYQYIGSPALEPRRGWAIFAQMAPLLADLDI</sequence>
<proteinExistence type="predicted"/>
<dbReference type="Proteomes" id="UP001215280">
    <property type="component" value="Unassembled WGS sequence"/>
</dbReference>
<evidence type="ECO:0008006" key="3">
    <source>
        <dbReference type="Google" id="ProtNLM"/>
    </source>
</evidence>
<protein>
    <recommendedName>
        <fullName evidence="3">Integrase catalytic domain-containing protein</fullName>
    </recommendedName>
</protein>
<dbReference type="PANTHER" id="PTHR46177">
    <property type="entry name" value="INTEGRASE CATALYTIC DOMAIN-CONTAINING PROTEIN"/>
    <property type="match status" value="1"/>
</dbReference>
<organism evidence="1 2">
    <name type="scientific">Mycena maculata</name>
    <dbReference type="NCBI Taxonomy" id="230809"/>
    <lineage>
        <taxon>Eukaryota</taxon>
        <taxon>Fungi</taxon>
        <taxon>Dikarya</taxon>
        <taxon>Basidiomycota</taxon>
        <taxon>Agaricomycotina</taxon>
        <taxon>Agaricomycetes</taxon>
        <taxon>Agaricomycetidae</taxon>
        <taxon>Agaricales</taxon>
        <taxon>Marasmiineae</taxon>
        <taxon>Mycenaceae</taxon>
        <taxon>Mycena</taxon>
    </lineage>
</organism>
<dbReference type="EMBL" id="JARJLG010000090">
    <property type="protein sequence ID" value="KAJ7748306.1"/>
    <property type="molecule type" value="Genomic_DNA"/>
</dbReference>
<comment type="caution">
    <text evidence="1">The sequence shown here is derived from an EMBL/GenBank/DDBJ whole genome shotgun (WGS) entry which is preliminary data.</text>
</comment>
<accession>A0AAD7IQD5</accession>
<evidence type="ECO:0000313" key="2">
    <source>
        <dbReference type="Proteomes" id="UP001215280"/>
    </source>
</evidence>
<reference evidence="1" key="1">
    <citation type="submission" date="2023-03" db="EMBL/GenBank/DDBJ databases">
        <title>Massive genome expansion in bonnet fungi (Mycena s.s.) driven by repeated elements and novel gene families across ecological guilds.</title>
        <authorList>
            <consortium name="Lawrence Berkeley National Laboratory"/>
            <person name="Harder C.B."/>
            <person name="Miyauchi S."/>
            <person name="Viragh M."/>
            <person name="Kuo A."/>
            <person name="Thoen E."/>
            <person name="Andreopoulos B."/>
            <person name="Lu D."/>
            <person name="Skrede I."/>
            <person name="Drula E."/>
            <person name="Henrissat B."/>
            <person name="Morin E."/>
            <person name="Kohler A."/>
            <person name="Barry K."/>
            <person name="LaButti K."/>
            <person name="Morin E."/>
            <person name="Salamov A."/>
            <person name="Lipzen A."/>
            <person name="Mereny Z."/>
            <person name="Hegedus B."/>
            <person name="Baldrian P."/>
            <person name="Stursova M."/>
            <person name="Weitz H."/>
            <person name="Taylor A."/>
            <person name="Grigoriev I.V."/>
            <person name="Nagy L.G."/>
            <person name="Martin F."/>
            <person name="Kauserud H."/>
        </authorList>
    </citation>
    <scope>NUCLEOTIDE SEQUENCE</scope>
    <source>
        <strain evidence="1">CBHHK188m</strain>
    </source>
</reference>
<dbReference type="AlphaFoldDB" id="A0AAD7IQD5"/>
<gene>
    <name evidence="1" type="ORF">DFH07DRAFT_775761</name>
</gene>
<name>A0AAD7IQD5_9AGAR</name>
<dbReference type="PANTHER" id="PTHR46177:SF1">
    <property type="entry name" value="INTEGRASE CATALYTIC DOMAIN-CONTAINING PROTEIN"/>
    <property type="match status" value="1"/>
</dbReference>
<keyword evidence="2" id="KW-1185">Reference proteome</keyword>
<evidence type="ECO:0000313" key="1">
    <source>
        <dbReference type="EMBL" id="KAJ7748306.1"/>
    </source>
</evidence>